<reference evidence="1 2" key="1">
    <citation type="submission" date="2020-01" db="EMBL/GenBank/DDBJ databases">
        <title>Identification and distribution of gene clusters putatively required for synthesis of sphingolipid metabolism inhibitors in phylogenetically diverse species of the filamentous fungus Fusarium.</title>
        <authorList>
            <person name="Kim H.-S."/>
            <person name="Busman M."/>
            <person name="Brown D.W."/>
            <person name="Divon H."/>
            <person name="Uhlig S."/>
            <person name="Proctor R.H."/>
        </authorList>
    </citation>
    <scope>NUCLEOTIDE SEQUENCE [LARGE SCALE GENOMIC DNA]</scope>
    <source>
        <strain evidence="1 2">NRRL 13308</strain>
    </source>
</reference>
<dbReference type="OrthoDB" id="1577640at2759"/>
<sequence>MVDDPSSTFGSTRVITSPDPERFTEIRSNPEEQQNFYLLENLMQEFAQIMTFMDLKSSSLEEFICGYWRDRISKLFAVDPEFINIIHDSQARIDLYVLPERLRSLLGKDFELQRPRVTSDDSAGQCISYSLNASSERKL</sequence>
<protein>
    <submittedName>
        <fullName evidence="1">Uncharacterized protein</fullName>
    </submittedName>
</protein>
<organism evidence="1 2">
    <name type="scientific">Fusarium acutatum</name>
    <dbReference type="NCBI Taxonomy" id="78861"/>
    <lineage>
        <taxon>Eukaryota</taxon>
        <taxon>Fungi</taxon>
        <taxon>Dikarya</taxon>
        <taxon>Ascomycota</taxon>
        <taxon>Pezizomycotina</taxon>
        <taxon>Sordariomycetes</taxon>
        <taxon>Hypocreomycetidae</taxon>
        <taxon>Hypocreales</taxon>
        <taxon>Nectriaceae</taxon>
        <taxon>Fusarium</taxon>
        <taxon>Fusarium fujikuroi species complex</taxon>
    </lineage>
</organism>
<gene>
    <name evidence="1" type="ORF">FACUT_4166</name>
</gene>
<comment type="caution">
    <text evidence="1">The sequence shown here is derived from an EMBL/GenBank/DDBJ whole genome shotgun (WGS) entry which is preliminary data.</text>
</comment>
<dbReference type="Proteomes" id="UP000536711">
    <property type="component" value="Unassembled WGS sequence"/>
</dbReference>
<proteinExistence type="predicted"/>
<dbReference type="AlphaFoldDB" id="A0A8H4NPG3"/>
<evidence type="ECO:0000313" key="2">
    <source>
        <dbReference type="Proteomes" id="UP000536711"/>
    </source>
</evidence>
<accession>A0A8H4NPG3</accession>
<dbReference type="EMBL" id="JAADJF010000093">
    <property type="protein sequence ID" value="KAF4439411.1"/>
    <property type="molecule type" value="Genomic_DNA"/>
</dbReference>
<keyword evidence="2" id="KW-1185">Reference proteome</keyword>
<evidence type="ECO:0000313" key="1">
    <source>
        <dbReference type="EMBL" id="KAF4439411.1"/>
    </source>
</evidence>
<name>A0A8H4NPG3_9HYPO</name>